<gene>
    <name evidence="1" type="ORF">OF897_18385</name>
</gene>
<comment type="caution">
    <text evidence="1">The sequence shown here is derived from an EMBL/GenBank/DDBJ whole genome shotgun (WGS) entry which is preliminary data.</text>
</comment>
<protein>
    <recommendedName>
        <fullName evidence="3">KTSC domain-containing protein</fullName>
    </recommendedName>
</protein>
<proteinExistence type="predicted"/>
<reference evidence="1" key="1">
    <citation type="submission" date="2022-10" db="EMBL/GenBank/DDBJ databases">
        <title>Chryseobacterium sp. nov., a novel bacterial species.</title>
        <authorList>
            <person name="Cao Y."/>
        </authorList>
    </citation>
    <scope>NUCLEOTIDE SEQUENCE</scope>
    <source>
        <strain evidence="1">CCTCC AB2015118</strain>
    </source>
</reference>
<name>A0ABT3XW21_9FLAO</name>
<evidence type="ECO:0000313" key="1">
    <source>
        <dbReference type="EMBL" id="MCX8525886.1"/>
    </source>
</evidence>
<dbReference type="EMBL" id="JAOVZW010000024">
    <property type="protein sequence ID" value="MCX8525886.1"/>
    <property type="molecule type" value="Genomic_DNA"/>
</dbReference>
<keyword evidence="2" id="KW-1185">Reference proteome</keyword>
<evidence type="ECO:0008006" key="3">
    <source>
        <dbReference type="Google" id="ProtNLM"/>
    </source>
</evidence>
<dbReference type="RefSeq" id="WP_267267129.1">
    <property type="nucleotide sequence ID" value="NZ_JAOVZW010000024.1"/>
</dbReference>
<organism evidence="1 2">
    <name type="scientific">Chryseobacterium formosus</name>
    <dbReference type="NCBI Taxonomy" id="1537363"/>
    <lineage>
        <taxon>Bacteria</taxon>
        <taxon>Pseudomonadati</taxon>
        <taxon>Bacteroidota</taxon>
        <taxon>Flavobacteriia</taxon>
        <taxon>Flavobacteriales</taxon>
        <taxon>Weeksellaceae</taxon>
        <taxon>Chryseobacterium group</taxon>
        <taxon>Chryseobacterium</taxon>
    </lineage>
</organism>
<evidence type="ECO:0000313" key="2">
    <source>
        <dbReference type="Proteomes" id="UP001073122"/>
    </source>
</evidence>
<sequence>MQNFTPHKLRKEAICIDNKDKTDEIESYFFEGNKCVIVYKSSDKAYSYPKSRIKMVRSAIQSERLGKESAIGKFSTLLLYFNTKLGEDGMQEAIKDASIRNEIKFSTSANFKLKSE</sequence>
<dbReference type="Proteomes" id="UP001073122">
    <property type="component" value="Unassembled WGS sequence"/>
</dbReference>
<accession>A0ABT3XW21</accession>